<accession>A0ACB9QFF6</accession>
<organism evidence="1 2">
    <name type="scientific">Melastoma candidum</name>
    <dbReference type="NCBI Taxonomy" id="119954"/>
    <lineage>
        <taxon>Eukaryota</taxon>
        <taxon>Viridiplantae</taxon>
        <taxon>Streptophyta</taxon>
        <taxon>Embryophyta</taxon>
        <taxon>Tracheophyta</taxon>
        <taxon>Spermatophyta</taxon>
        <taxon>Magnoliopsida</taxon>
        <taxon>eudicotyledons</taxon>
        <taxon>Gunneridae</taxon>
        <taxon>Pentapetalae</taxon>
        <taxon>rosids</taxon>
        <taxon>malvids</taxon>
        <taxon>Myrtales</taxon>
        <taxon>Melastomataceae</taxon>
        <taxon>Melastomatoideae</taxon>
        <taxon>Melastomateae</taxon>
        <taxon>Melastoma</taxon>
    </lineage>
</organism>
<dbReference type="EMBL" id="CM042885">
    <property type="protein sequence ID" value="KAI4365130.1"/>
    <property type="molecule type" value="Genomic_DNA"/>
</dbReference>
<keyword evidence="2" id="KW-1185">Reference proteome</keyword>
<dbReference type="Proteomes" id="UP001057402">
    <property type="component" value="Chromosome 6"/>
</dbReference>
<sequence length="96" mass="10270">MGFGSPSPVTMIVTSTPAPDLALTNLAYCSPSDHFSFAVPGTKLFLANVADAFILSLSYPFLLLVLSEGLMIAVRKPPALERYVEHDSTMFSSAIC</sequence>
<comment type="caution">
    <text evidence="1">The sequence shown here is derived from an EMBL/GenBank/DDBJ whole genome shotgun (WGS) entry which is preliminary data.</text>
</comment>
<protein>
    <submittedName>
        <fullName evidence="1">Uncharacterized protein</fullName>
    </submittedName>
</protein>
<evidence type="ECO:0000313" key="1">
    <source>
        <dbReference type="EMBL" id="KAI4365130.1"/>
    </source>
</evidence>
<evidence type="ECO:0000313" key="2">
    <source>
        <dbReference type="Proteomes" id="UP001057402"/>
    </source>
</evidence>
<gene>
    <name evidence="1" type="ORF">MLD38_021147</name>
</gene>
<name>A0ACB9QFF6_9MYRT</name>
<proteinExistence type="predicted"/>
<reference evidence="2" key="1">
    <citation type="journal article" date="2023" name="Front. Plant Sci.">
        <title>Chromosomal-level genome assembly of Melastoma candidum provides insights into trichome evolution.</title>
        <authorList>
            <person name="Zhong Y."/>
            <person name="Wu W."/>
            <person name="Sun C."/>
            <person name="Zou P."/>
            <person name="Liu Y."/>
            <person name="Dai S."/>
            <person name="Zhou R."/>
        </authorList>
    </citation>
    <scope>NUCLEOTIDE SEQUENCE [LARGE SCALE GENOMIC DNA]</scope>
</reference>